<reference evidence="4 5" key="1">
    <citation type="submission" date="2020-12" db="EMBL/GenBank/DDBJ databases">
        <title>Complete genome sequence of Mycobacterium heckeshornense JCM 15655T, closely related to a pathogenic non-tuberculous mycobacterial species Mycobacterium xenopi.</title>
        <authorList>
            <person name="Yoshida M."/>
            <person name="Fukano H."/>
            <person name="Asakura T."/>
            <person name="Suzuki M."/>
            <person name="Hoshino Y."/>
        </authorList>
    </citation>
    <scope>NUCLEOTIDE SEQUENCE [LARGE SCALE GENOMIC DNA]</scope>
    <source>
        <strain evidence="4 5">JCM 15655</strain>
    </source>
</reference>
<name>A0A2G8BA67_9MYCO</name>
<dbReference type="RefSeq" id="WP_048890771.1">
    <property type="nucleotide sequence ID" value="NZ_AP024237.1"/>
</dbReference>
<sequence>MFFDFAARPPEINSALMYSGAGAGPMVAAASAFSNLSGELSATAASYQSVISQLTGSAWQGPSAAAMAAAAEPYITWLNTTSGQLLHAASQAIASAAAYETAFAATVPPPVIAANRAQLAMLVSTNVLGQNTPAIAANEAQYAEMWAQDAAAMYGYAASSAGAAQLDPVTPPADTTNPAGLGAQAAAVSNAMSTSATTSGLNGVLSSLTSAQGALANPLSLTASASSGTSIWDGLNALLNTGIVFNSINSADVTASWCTMMTISAMATLGHFISNAPAGVTVGDVTPLGAGLGGGILAGATAPAAGGFGGAPVAAGMGQASLVGRLSVPGTWSSAVPAAGAATEFEGSGWTVAPEEMPVATVPAGMPSVASAGRSGYGFGTPRYGVKPTVMPKTVLV</sequence>
<dbReference type="FunFam" id="1.20.1260.20:FF:000001">
    <property type="entry name" value="PPE family protein PPE41"/>
    <property type="match status" value="1"/>
</dbReference>
<dbReference type="GO" id="GO:0052572">
    <property type="term" value="P:response to host immune response"/>
    <property type="evidence" value="ECO:0007669"/>
    <property type="project" value="TreeGrafter"/>
</dbReference>
<dbReference type="InterPro" id="IPR022171">
    <property type="entry name" value="PPE_C"/>
</dbReference>
<organism evidence="4 5">
    <name type="scientific">Mycobacterium heckeshornense</name>
    <dbReference type="NCBI Taxonomy" id="110505"/>
    <lineage>
        <taxon>Bacteria</taxon>
        <taxon>Bacillati</taxon>
        <taxon>Actinomycetota</taxon>
        <taxon>Actinomycetes</taxon>
        <taxon>Mycobacteriales</taxon>
        <taxon>Mycobacteriaceae</taxon>
        <taxon>Mycobacterium</taxon>
    </lineage>
</organism>
<evidence type="ECO:0000313" key="5">
    <source>
        <dbReference type="Proteomes" id="UP000595446"/>
    </source>
</evidence>
<accession>A0A2G8BA67</accession>
<comment type="similarity">
    <text evidence="1">Belongs to the mycobacterial PPE family.</text>
</comment>
<dbReference type="InterPro" id="IPR038332">
    <property type="entry name" value="PPE_sf"/>
</dbReference>
<dbReference type="InterPro" id="IPR000030">
    <property type="entry name" value="PPE_dom"/>
</dbReference>
<dbReference type="PANTHER" id="PTHR46766:SF1">
    <property type="entry name" value="GLUTAMINE-RICH PROTEIN 2"/>
    <property type="match status" value="1"/>
</dbReference>
<dbReference type="Proteomes" id="UP000595446">
    <property type="component" value="Chromosome"/>
</dbReference>
<dbReference type="PANTHER" id="PTHR46766">
    <property type="entry name" value="GLUTAMINE-RICH PROTEIN 2"/>
    <property type="match status" value="1"/>
</dbReference>
<feature type="domain" description="PPE" evidence="2">
    <location>
        <begin position="4"/>
        <end position="166"/>
    </location>
</feature>
<protein>
    <submittedName>
        <fullName evidence="4">PPE family protein PPE15</fullName>
    </submittedName>
</protein>
<dbReference type="AlphaFoldDB" id="A0A2G8BA67"/>
<dbReference type="EMBL" id="AP024237">
    <property type="protein sequence ID" value="BCO36988.1"/>
    <property type="molecule type" value="Genomic_DNA"/>
</dbReference>
<dbReference type="OrthoDB" id="4752888at2"/>
<evidence type="ECO:0000259" key="2">
    <source>
        <dbReference type="Pfam" id="PF00823"/>
    </source>
</evidence>
<gene>
    <name evidence="4" type="primary">PPE15</name>
    <name evidence="4" type="ORF">MHEC_34210</name>
</gene>
<dbReference type="Pfam" id="PF12484">
    <property type="entry name" value="PPE-SVP"/>
    <property type="match status" value="1"/>
</dbReference>
<feature type="domain" description="PPE family C-terminal" evidence="3">
    <location>
        <begin position="314"/>
        <end position="393"/>
    </location>
</feature>
<keyword evidence="5" id="KW-1185">Reference proteome</keyword>
<evidence type="ECO:0000256" key="1">
    <source>
        <dbReference type="ARBA" id="ARBA00010652"/>
    </source>
</evidence>
<dbReference type="STRING" id="110505.ACT16_07135"/>
<evidence type="ECO:0000259" key="3">
    <source>
        <dbReference type="Pfam" id="PF12484"/>
    </source>
</evidence>
<dbReference type="Pfam" id="PF00823">
    <property type="entry name" value="PPE"/>
    <property type="match status" value="1"/>
</dbReference>
<dbReference type="Gene3D" id="1.20.1260.20">
    <property type="entry name" value="PPE superfamily"/>
    <property type="match status" value="1"/>
</dbReference>
<dbReference type="SUPFAM" id="SSF140459">
    <property type="entry name" value="PE/PPE dimer-like"/>
    <property type="match status" value="1"/>
</dbReference>
<proteinExistence type="inferred from homology"/>
<evidence type="ECO:0000313" key="4">
    <source>
        <dbReference type="EMBL" id="BCO36988.1"/>
    </source>
</evidence>